<proteinExistence type="inferred from homology"/>
<feature type="domain" description="Peptidase S9A N-terminal" evidence="10">
    <location>
        <begin position="44"/>
        <end position="448"/>
    </location>
</feature>
<evidence type="ECO:0000256" key="6">
    <source>
        <dbReference type="ARBA" id="ARBA00022825"/>
    </source>
</evidence>
<feature type="chain" id="PRO_5047140282" description="prolyl oligopeptidase" evidence="8">
    <location>
        <begin position="25"/>
        <end position="728"/>
    </location>
</feature>
<evidence type="ECO:0000313" key="11">
    <source>
        <dbReference type="EMBL" id="MDT0574741.1"/>
    </source>
</evidence>
<dbReference type="EMBL" id="JAVRHS010000001">
    <property type="protein sequence ID" value="MDT0574741.1"/>
    <property type="molecule type" value="Genomic_DNA"/>
</dbReference>
<evidence type="ECO:0000256" key="2">
    <source>
        <dbReference type="ARBA" id="ARBA00005228"/>
    </source>
</evidence>
<evidence type="ECO:0000256" key="4">
    <source>
        <dbReference type="ARBA" id="ARBA00022670"/>
    </source>
</evidence>
<comment type="caution">
    <text evidence="11">The sequence shown here is derived from an EMBL/GenBank/DDBJ whole genome shotgun (WGS) entry which is preliminary data.</text>
</comment>
<keyword evidence="5" id="KW-0378">Hydrolase</keyword>
<keyword evidence="12" id="KW-1185">Reference proteome</keyword>
<evidence type="ECO:0000256" key="7">
    <source>
        <dbReference type="SAM" id="MobiDB-lite"/>
    </source>
</evidence>
<reference evidence="11 12" key="1">
    <citation type="submission" date="2023-09" db="EMBL/GenBank/DDBJ databases">
        <authorList>
            <person name="Rey-Velasco X."/>
        </authorList>
    </citation>
    <scope>NUCLEOTIDE SEQUENCE [LARGE SCALE GENOMIC DNA]</scope>
    <source>
        <strain evidence="11 12">F390</strain>
    </source>
</reference>
<dbReference type="InterPro" id="IPR029058">
    <property type="entry name" value="AB_hydrolase_fold"/>
</dbReference>
<dbReference type="SUPFAM" id="SSF50993">
    <property type="entry name" value="Peptidase/esterase 'gauge' domain"/>
    <property type="match status" value="1"/>
</dbReference>
<dbReference type="Gene3D" id="3.40.50.1820">
    <property type="entry name" value="alpha/beta hydrolase"/>
    <property type="match status" value="1"/>
</dbReference>
<dbReference type="Pfam" id="PF00326">
    <property type="entry name" value="Peptidase_S9"/>
    <property type="match status" value="1"/>
</dbReference>
<dbReference type="InterPro" id="IPR023302">
    <property type="entry name" value="Pept_S9A_N"/>
</dbReference>
<dbReference type="EC" id="3.4.21.26" evidence="3"/>
<comment type="catalytic activity">
    <reaction evidence="1">
        <text>Hydrolysis of Pro-|-Xaa &gt;&gt; Ala-|-Xaa in oligopeptides.</text>
        <dbReference type="EC" id="3.4.21.26"/>
    </reaction>
</comment>
<name>A0ABU2ZEF4_9SPHN</name>
<evidence type="ECO:0000256" key="1">
    <source>
        <dbReference type="ARBA" id="ARBA00001070"/>
    </source>
</evidence>
<protein>
    <recommendedName>
        <fullName evidence="3">prolyl oligopeptidase</fullName>
        <ecNumber evidence="3">3.4.21.26</ecNumber>
    </recommendedName>
</protein>
<dbReference type="InterPro" id="IPR002470">
    <property type="entry name" value="Peptidase_S9A"/>
</dbReference>
<sequence>MAKRAAGLLAAASILSLAAVPAQADHHQPGEQRQMTGFDRQSYPQTRRDNVVEEQFGERIADPYRWLEADVRNDAKVADWVKRQSSFADTYLKTLPERAFFEQALSELLDYERFGTPVKAGDRLLFEHNDGLQNQNVLKIVDADVATIDGLGRTLIDPNQWSDDGTTALAGWKASPDGGIVAYQVQKGGSDWRTLRFVSTADGQVLEDKLDWAKFTGISWVGNDAVLYSRFPEPAAGQDFQALNYNQAVFYHKLGTPQSSDRQVYATPDAQKLGHGASVTSDGRWVVINSNEGTDPASIVTLLPIGRGSWTPITLVAEQADQWDLVDGIGDRLWFVTSKNAPLKKIVLVDLSGDAPVITDVVPQAQENLESAAIVGDRIVTSYLQDAASRLRLFSLDGEPQGMVQLGGFGTAGGISGEPGDEDAWISYSSFTQPQTVLKLDTNSGRVQDFAAVAASFDPDDFATEQVFYSSKDGTRVPMFIVKRKDVTGPAPTLLYGYGGFNISLTPSYSASRMAWLRGGGVYALANLRGGGEYGAEWHDAGRGANKQNVFDDFIAAGEWLKSNGITGENQLAIDGRSNGGLLMGAVTNQRPDLFDAVHAAVGVMDMLRFDRWTAGRYWVDDYGYPDREADWRVLRGYSPYHNIRSGLEYPAVLTTTADTDDRVVPGHSFKYAAALQHADIGEKPHLIRIETNAGHGSGKPVSKIIEEFSDILGFLAHWTDFSPAAPQ</sequence>
<evidence type="ECO:0000256" key="8">
    <source>
        <dbReference type="SAM" id="SignalP"/>
    </source>
</evidence>
<dbReference type="Gene3D" id="2.130.10.120">
    <property type="entry name" value="Prolyl oligopeptidase, N-terminal domain"/>
    <property type="match status" value="1"/>
</dbReference>
<dbReference type="PRINTS" id="PR00862">
    <property type="entry name" value="PROLIGOPTASE"/>
</dbReference>
<keyword evidence="4" id="KW-0645">Protease</keyword>
<organism evidence="11 12">
    <name type="scientific">Croceicoccus esteveae</name>
    <dbReference type="NCBI Taxonomy" id="3075597"/>
    <lineage>
        <taxon>Bacteria</taxon>
        <taxon>Pseudomonadati</taxon>
        <taxon>Pseudomonadota</taxon>
        <taxon>Alphaproteobacteria</taxon>
        <taxon>Sphingomonadales</taxon>
        <taxon>Erythrobacteraceae</taxon>
        <taxon>Croceicoccus</taxon>
    </lineage>
</organism>
<gene>
    <name evidence="11" type="ORF">RM533_00925</name>
</gene>
<feature type="domain" description="Peptidase S9 prolyl oligopeptidase catalytic" evidence="9">
    <location>
        <begin position="508"/>
        <end position="720"/>
    </location>
</feature>
<dbReference type="InterPro" id="IPR051167">
    <property type="entry name" value="Prolyl_oligopep/macrocyclase"/>
</dbReference>
<dbReference type="SUPFAM" id="SSF53474">
    <property type="entry name" value="alpha/beta-Hydrolases"/>
    <property type="match status" value="1"/>
</dbReference>
<comment type="similarity">
    <text evidence="2">Belongs to the peptidase S9A family.</text>
</comment>
<keyword evidence="8" id="KW-0732">Signal</keyword>
<feature type="region of interest" description="Disordered" evidence="7">
    <location>
        <begin position="23"/>
        <end position="49"/>
    </location>
</feature>
<dbReference type="InterPro" id="IPR001375">
    <property type="entry name" value="Peptidase_S9_cat"/>
</dbReference>
<evidence type="ECO:0000256" key="3">
    <source>
        <dbReference type="ARBA" id="ARBA00011897"/>
    </source>
</evidence>
<dbReference type="RefSeq" id="WP_311339305.1">
    <property type="nucleotide sequence ID" value="NZ_JAVRHS010000001.1"/>
</dbReference>
<feature type="signal peptide" evidence="8">
    <location>
        <begin position="1"/>
        <end position="24"/>
    </location>
</feature>
<keyword evidence="6" id="KW-0720">Serine protease</keyword>
<dbReference type="PANTHER" id="PTHR42881">
    <property type="entry name" value="PROLYL ENDOPEPTIDASE"/>
    <property type="match status" value="1"/>
</dbReference>
<evidence type="ECO:0000256" key="5">
    <source>
        <dbReference type="ARBA" id="ARBA00022801"/>
    </source>
</evidence>
<dbReference type="InterPro" id="IPR002471">
    <property type="entry name" value="Pept_S9_AS"/>
</dbReference>
<evidence type="ECO:0000259" key="9">
    <source>
        <dbReference type="Pfam" id="PF00326"/>
    </source>
</evidence>
<evidence type="ECO:0000259" key="10">
    <source>
        <dbReference type="Pfam" id="PF02897"/>
    </source>
</evidence>
<dbReference type="Pfam" id="PF02897">
    <property type="entry name" value="Peptidase_S9_N"/>
    <property type="match status" value="1"/>
</dbReference>
<evidence type="ECO:0000313" key="12">
    <source>
        <dbReference type="Proteomes" id="UP001259803"/>
    </source>
</evidence>
<dbReference type="PROSITE" id="PS00708">
    <property type="entry name" value="PRO_ENDOPEP_SER"/>
    <property type="match status" value="1"/>
</dbReference>
<accession>A0ABU2ZEF4</accession>
<dbReference type="PANTHER" id="PTHR42881:SF2">
    <property type="entry name" value="PROLYL ENDOPEPTIDASE"/>
    <property type="match status" value="1"/>
</dbReference>
<dbReference type="Proteomes" id="UP001259803">
    <property type="component" value="Unassembled WGS sequence"/>
</dbReference>